<sequence length="368" mass="43474">MIIISWDVGVIHLAYCILEYIYNSSKKTVTINILDWDEINLIEDERINISCCGKMKNGNHCNKKATYYLNINDNTYGYCKTHLLQYNEIWSHKDTEKLFKKINTNNKCDFLKNTGNCCEKNSTHIFKNKTEKKYYCNVHFKSELKKKIKEYSPQPIKNMIVKKFPTSQLQFNLVKKLDELSEHFAKLKIQEVVIENQPSQKNPKMKSIANTLFDYFMIRGYVDKIHNMDIQLVRFMCPSNKLKVNNDNTLEVFKANKDSKKKYKLTKSLSIEYTRKLLSNDQSQLDYLSLHQKEDDMCDAYLQGRYYLEFIKFKENNLKFNSKTTKSIKKTKSKENESTKKSPKKIKIIKNIESVKKIKSKKNNVIVL</sequence>
<dbReference type="EMBL" id="MN175499">
    <property type="protein sequence ID" value="QID06073.1"/>
    <property type="molecule type" value="Genomic_DNA"/>
</dbReference>
<protein>
    <recommendedName>
        <fullName evidence="2">Holliday junction resolvase</fullName>
    </recommendedName>
</protein>
<reference evidence="1" key="1">
    <citation type="submission" date="2019-07" db="EMBL/GenBank/DDBJ databases">
        <title>The discovery of a new lineage B mimivirus raises questions about particles surface fibrils.</title>
        <authorList>
            <person name="Silva L.K.S."/>
            <person name="Rodrigues R.A.L."/>
            <person name="Andrade A.C.S.P."/>
            <person name="Hikida H."/>
            <person name="Andreani J."/>
            <person name="Levasseur A."/>
            <person name="La Scola B."/>
            <person name="Abrahao J.S."/>
        </authorList>
    </citation>
    <scope>NUCLEOTIDE SEQUENCE</scope>
    <source>
        <strain evidence="1">B60</strain>
    </source>
</reference>
<accession>A0A6G6ACB2</accession>
<name>A0A6G6ACB2_9VIRU</name>
<dbReference type="SUPFAM" id="SSF53098">
    <property type="entry name" value="Ribonuclease H-like"/>
    <property type="match status" value="1"/>
</dbReference>
<organism evidence="1">
    <name type="scientific">Borely moumouvirus</name>
    <dbReference type="NCBI Taxonomy" id="2712067"/>
    <lineage>
        <taxon>Viruses</taxon>
        <taxon>Varidnaviria</taxon>
        <taxon>Bamfordvirae</taxon>
        <taxon>Nucleocytoviricota</taxon>
        <taxon>Megaviricetes</taxon>
        <taxon>Imitervirales</taxon>
        <taxon>Mimiviridae</taxon>
        <taxon>Megamimivirinae</taxon>
        <taxon>Moumouvirus</taxon>
    </lineage>
</organism>
<dbReference type="GO" id="GO:0003676">
    <property type="term" value="F:nucleic acid binding"/>
    <property type="evidence" value="ECO:0007669"/>
    <property type="project" value="InterPro"/>
</dbReference>
<evidence type="ECO:0008006" key="2">
    <source>
        <dbReference type="Google" id="ProtNLM"/>
    </source>
</evidence>
<dbReference type="Gene3D" id="3.30.420.10">
    <property type="entry name" value="Ribonuclease H-like superfamily/Ribonuclease H"/>
    <property type="match status" value="1"/>
</dbReference>
<proteinExistence type="predicted"/>
<evidence type="ECO:0000313" key="1">
    <source>
        <dbReference type="EMBL" id="QID06073.1"/>
    </source>
</evidence>
<dbReference type="InterPro" id="IPR012337">
    <property type="entry name" value="RNaseH-like_sf"/>
</dbReference>
<dbReference type="InterPro" id="IPR036397">
    <property type="entry name" value="RNaseH_sf"/>
</dbReference>